<dbReference type="EMBL" id="JAAEDI010000005">
    <property type="protein sequence ID" value="MBR0649185.1"/>
    <property type="molecule type" value="Genomic_DNA"/>
</dbReference>
<sequence length="126" mass="13956">MLLILGLLVPTAASSEVLDKFPSLPELWLATGMAMLIGTLLAYASRWTLLVTWPLSVWCIGFGLLQDFHSPEIGRAVLREGGWSIAVNWHLIAFASAAWPLLFLVRRWKPREPSGAIPACMPPPRH</sequence>
<evidence type="ECO:0000313" key="2">
    <source>
        <dbReference type="EMBL" id="MBR0649185.1"/>
    </source>
</evidence>
<dbReference type="Proteomes" id="UP000698752">
    <property type="component" value="Unassembled WGS sequence"/>
</dbReference>
<keyword evidence="1" id="KW-0472">Membrane</keyword>
<proteinExistence type="predicted"/>
<feature type="transmembrane region" description="Helical" evidence="1">
    <location>
        <begin position="24"/>
        <end position="42"/>
    </location>
</feature>
<gene>
    <name evidence="2" type="ORF">GXW78_05890</name>
</gene>
<dbReference type="RefSeq" id="WP_211866929.1">
    <property type="nucleotide sequence ID" value="NZ_JAAEDI010000005.1"/>
</dbReference>
<feature type="transmembrane region" description="Helical" evidence="1">
    <location>
        <begin position="47"/>
        <end position="65"/>
    </location>
</feature>
<keyword evidence="1" id="KW-1133">Transmembrane helix</keyword>
<organism evidence="2 3">
    <name type="scientific">Neoroseomonas terrae</name>
    <dbReference type="NCBI Taxonomy" id="424799"/>
    <lineage>
        <taxon>Bacteria</taxon>
        <taxon>Pseudomonadati</taxon>
        <taxon>Pseudomonadota</taxon>
        <taxon>Alphaproteobacteria</taxon>
        <taxon>Acetobacterales</taxon>
        <taxon>Acetobacteraceae</taxon>
        <taxon>Neoroseomonas</taxon>
    </lineage>
</organism>
<comment type="caution">
    <text evidence="2">The sequence shown here is derived from an EMBL/GenBank/DDBJ whole genome shotgun (WGS) entry which is preliminary data.</text>
</comment>
<reference evidence="3" key="1">
    <citation type="journal article" date="2021" name="Syst. Appl. Microbiol.">
        <title>Roseomonas hellenica sp. nov., isolated from roots of wild-growing Alkanna tinctoria.</title>
        <authorList>
            <person name="Rat A."/>
            <person name="Naranjo H.D."/>
            <person name="Lebbe L."/>
            <person name="Cnockaert M."/>
            <person name="Krigas N."/>
            <person name="Grigoriadou K."/>
            <person name="Maloupa E."/>
            <person name="Willems A."/>
        </authorList>
    </citation>
    <scope>NUCLEOTIDE SEQUENCE [LARGE SCALE GENOMIC DNA]</scope>
    <source>
        <strain evidence="3">LMG 31159</strain>
    </source>
</reference>
<evidence type="ECO:0000313" key="3">
    <source>
        <dbReference type="Proteomes" id="UP000698752"/>
    </source>
</evidence>
<evidence type="ECO:0000256" key="1">
    <source>
        <dbReference type="SAM" id="Phobius"/>
    </source>
</evidence>
<name>A0ABS5EDU5_9PROT</name>
<keyword evidence="1" id="KW-0812">Transmembrane</keyword>
<accession>A0ABS5EDU5</accession>
<protein>
    <submittedName>
        <fullName evidence="2">Uncharacterized protein</fullName>
    </submittedName>
</protein>
<feature type="transmembrane region" description="Helical" evidence="1">
    <location>
        <begin position="85"/>
        <end position="105"/>
    </location>
</feature>
<keyword evidence="3" id="KW-1185">Reference proteome</keyword>